<sequence>MKILKPARRVDAVPQVNVAELVAQGVQGVIIDLDNTLTEWNENHLCPEIACWLEELKCHGIKLCILSNNKEKRVQTFAETCGATYISNARKPRRRGFLRAMSLLGTTPENTVVIGDQVFTDVLGGNRSGLYTILVNPISRREFIGTRLVRRLERLVLRERQPRRWRKRFFRQKTKEGQP</sequence>
<dbReference type="PANTHER" id="PTHR19288:SF25">
    <property type="entry name" value="PHOSPHATIDYLGLYCEROPHOSPHATASE GEP4, MITOCHONDRIAL"/>
    <property type="match status" value="1"/>
</dbReference>
<name>A0A845L1Z6_9FIRM</name>
<dbReference type="InterPro" id="IPR023214">
    <property type="entry name" value="HAD_sf"/>
</dbReference>
<dbReference type="Gene3D" id="3.40.50.1000">
    <property type="entry name" value="HAD superfamily/HAD-like"/>
    <property type="match status" value="1"/>
</dbReference>
<reference evidence="1 2" key="1">
    <citation type="submission" date="2020-01" db="EMBL/GenBank/DDBJ databases">
        <title>Whole-genome sequence of Heliobacterium undosum DSM 13378.</title>
        <authorList>
            <person name="Kyndt J.A."/>
            <person name="Meyer T.E."/>
        </authorList>
    </citation>
    <scope>NUCLEOTIDE SEQUENCE [LARGE SCALE GENOMIC DNA]</scope>
    <source>
        <strain evidence="1 2">DSM 13378</strain>
    </source>
</reference>
<accession>A0A845L1Z6</accession>
<dbReference type="InterPro" id="IPR036412">
    <property type="entry name" value="HAD-like_sf"/>
</dbReference>
<dbReference type="Proteomes" id="UP000463470">
    <property type="component" value="Unassembled WGS sequence"/>
</dbReference>
<dbReference type="GO" id="GO:0008962">
    <property type="term" value="F:phosphatidylglycerophosphatase activity"/>
    <property type="evidence" value="ECO:0007669"/>
    <property type="project" value="InterPro"/>
</dbReference>
<proteinExistence type="predicted"/>
<dbReference type="EMBL" id="WXEY01000001">
    <property type="protein sequence ID" value="MZP28500.1"/>
    <property type="molecule type" value="Genomic_DNA"/>
</dbReference>
<dbReference type="SUPFAM" id="SSF56784">
    <property type="entry name" value="HAD-like"/>
    <property type="match status" value="1"/>
</dbReference>
<dbReference type="Pfam" id="PF00702">
    <property type="entry name" value="Hydrolase"/>
    <property type="match status" value="1"/>
</dbReference>
<evidence type="ECO:0000313" key="1">
    <source>
        <dbReference type="EMBL" id="MZP28500.1"/>
    </source>
</evidence>
<evidence type="ECO:0000313" key="2">
    <source>
        <dbReference type="Proteomes" id="UP000463470"/>
    </source>
</evidence>
<dbReference type="InterPro" id="IPR010021">
    <property type="entry name" value="PGPP1/Gep4"/>
</dbReference>
<dbReference type="CDD" id="cd16416">
    <property type="entry name" value="HAD_BsYqeG-like"/>
    <property type="match status" value="1"/>
</dbReference>
<organism evidence="1 2">
    <name type="scientific">Heliomicrobium undosum</name>
    <dbReference type="NCBI Taxonomy" id="121734"/>
    <lineage>
        <taxon>Bacteria</taxon>
        <taxon>Bacillati</taxon>
        <taxon>Bacillota</taxon>
        <taxon>Clostridia</taxon>
        <taxon>Eubacteriales</taxon>
        <taxon>Heliobacteriaceae</taxon>
        <taxon>Heliomicrobium</taxon>
    </lineage>
</organism>
<dbReference type="GO" id="GO:0005737">
    <property type="term" value="C:cytoplasm"/>
    <property type="evidence" value="ECO:0007669"/>
    <property type="project" value="TreeGrafter"/>
</dbReference>
<comment type="caution">
    <text evidence="1">The sequence shown here is derived from an EMBL/GenBank/DDBJ whole genome shotgun (WGS) entry which is preliminary data.</text>
</comment>
<dbReference type="AlphaFoldDB" id="A0A845L1Z6"/>
<dbReference type="InterPro" id="IPR006549">
    <property type="entry name" value="HAD-SF_hydro_IIIA"/>
</dbReference>
<dbReference type="PANTHER" id="PTHR19288">
    <property type="entry name" value="4-NITROPHENYLPHOSPHATASE-RELATED"/>
    <property type="match status" value="1"/>
</dbReference>
<protein>
    <submittedName>
        <fullName evidence="1">YqeG family HAD IIIA-type phosphatase</fullName>
    </submittedName>
</protein>
<gene>
    <name evidence="1" type="ORF">GTO91_02015</name>
</gene>
<dbReference type="NCBIfam" id="TIGR01662">
    <property type="entry name" value="HAD-SF-IIIA"/>
    <property type="match status" value="1"/>
</dbReference>
<dbReference type="NCBIfam" id="TIGR01668">
    <property type="entry name" value="YqeG_hyp_ppase"/>
    <property type="match status" value="1"/>
</dbReference>
<dbReference type="RefSeq" id="WP_161254011.1">
    <property type="nucleotide sequence ID" value="NZ_WXEY01000001.1"/>
</dbReference>
<keyword evidence="2" id="KW-1185">Reference proteome</keyword>
<dbReference type="OrthoDB" id="9787572at2"/>